<keyword evidence="2" id="KW-1185">Reference proteome</keyword>
<comment type="caution">
    <text evidence="1">The sequence shown here is derived from an EMBL/GenBank/DDBJ whole genome shotgun (WGS) entry which is preliminary data.</text>
</comment>
<dbReference type="AlphaFoldDB" id="A0A5C8UXC0"/>
<evidence type="ECO:0000313" key="1">
    <source>
        <dbReference type="EMBL" id="TXN32359.1"/>
    </source>
</evidence>
<gene>
    <name evidence="1" type="ORF">FVP33_01700</name>
</gene>
<name>A0A5C8UXC0_9MICO</name>
<evidence type="ECO:0000313" key="2">
    <source>
        <dbReference type="Proteomes" id="UP000321379"/>
    </source>
</evidence>
<dbReference type="EMBL" id="VRMG01000003">
    <property type="protein sequence ID" value="TXN32359.1"/>
    <property type="molecule type" value="Genomic_DNA"/>
</dbReference>
<reference evidence="1 2" key="1">
    <citation type="submission" date="2019-08" db="EMBL/GenBank/DDBJ databases">
        <title>Bacterial whole genome sequence for Glaciihabitans sp. CHu50b-6-2.</title>
        <authorList>
            <person name="Jin L."/>
        </authorList>
    </citation>
    <scope>NUCLEOTIDE SEQUENCE [LARGE SCALE GENOMIC DNA]</scope>
    <source>
        <strain evidence="1 2">CHu50b-6-2</strain>
    </source>
</reference>
<accession>A0A5C8UXC0</accession>
<organism evidence="1 2">
    <name type="scientific">Lacisediminihabitans profunda</name>
    <dbReference type="NCBI Taxonomy" id="2594790"/>
    <lineage>
        <taxon>Bacteria</taxon>
        <taxon>Bacillati</taxon>
        <taxon>Actinomycetota</taxon>
        <taxon>Actinomycetes</taxon>
        <taxon>Micrococcales</taxon>
        <taxon>Microbacteriaceae</taxon>
        <taxon>Lacisediminihabitans</taxon>
    </lineage>
</organism>
<sequence length="191" mass="20800">MTIMENGSPDSRKTAVAAGLELLAILERHIKLLETEKDQDDAAVEVDRQLWEAVAAYGDALDELYDDEDESESEAPDELTFTVRTRYDYTVIDEKAFLSAGKGVGEAVFALLERAGGRPISALEVPSLETGSGILTVHLNNEPLVSADFQAADEPTDLLLVDPDETLAYVLDEPVYDSRAEAEAAAKLREV</sequence>
<proteinExistence type="predicted"/>
<protein>
    <submittedName>
        <fullName evidence="1">Uncharacterized protein</fullName>
    </submittedName>
</protein>
<dbReference type="Proteomes" id="UP000321379">
    <property type="component" value="Unassembled WGS sequence"/>
</dbReference>